<dbReference type="HOGENOM" id="CLU_1309929_0_0_1"/>
<proteinExistence type="predicted"/>
<dbReference type="AlphaFoldDB" id="A0A067LY64"/>
<evidence type="ECO:0000313" key="2">
    <source>
        <dbReference type="Proteomes" id="UP000027195"/>
    </source>
</evidence>
<sequence>MSRLPLTTTTNAQWHPDLIAGFEWASGAPIAEAYNGVYNMILLDLFCPRAMRTGLHPAVKRKLVPPEMEYWLVYIIRSGELNSTLEPLLFLEIQPPQWIERQETRDEAHRRMLRGFGLLRSTVTVERLYGVSALGTRLRFYCFPGKSESGSEGSSMEYTDEPSTADLWSYDILEEEGASKLKQVAEEVRKMYGKLMGVATPGVRSSELVA</sequence>
<name>A0A067LY64_BOTB1</name>
<protein>
    <submittedName>
        <fullName evidence="1">Uncharacterized protein</fullName>
    </submittedName>
</protein>
<keyword evidence="2" id="KW-1185">Reference proteome</keyword>
<gene>
    <name evidence="1" type="ORF">BOTBODRAFT_192505</name>
</gene>
<accession>A0A067LY64</accession>
<dbReference type="EMBL" id="KL198110">
    <property type="protein sequence ID" value="KDQ07295.1"/>
    <property type="molecule type" value="Genomic_DNA"/>
</dbReference>
<reference evidence="2" key="1">
    <citation type="journal article" date="2014" name="Proc. Natl. Acad. Sci. U.S.A.">
        <title>Extensive sampling of basidiomycete genomes demonstrates inadequacy of the white-rot/brown-rot paradigm for wood decay fungi.</title>
        <authorList>
            <person name="Riley R."/>
            <person name="Salamov A.A."/>
            <person name="Brown D.W."/>
            <person name="Nagy L.G."/>
            <person name="Floudas D."/>
            <person name="Held B.W."/>
            <person name="Levasseur A."/>
            <person name="Lombard V."/>
            <person name="Morin E."/>
            <person name="Otillar R."/>
            <person name="Lindquist E.A."/>
            <person name="Sun H."/>
            <person name="LaButti K.M."/>
            <person name="Schmutz J."/>
            <person name="Jabbour D."/>
            <person name="Luo H."/>
            <person name="Baker S.E."/>
            <person name="Pisabarro A.G."/>
            <person name="Walton J.D."/>
            <person name="Blanchette R.A."/>
            <person name="Henrissat B."/>
            <person name="Martin F."/>
            <person name="Cullen D."/>
            <person name="Hibbett D.S."/>
            <person name="Grigoriev I.V."/>
        </authorList>
    </citation>
    <scope>NUCLEOTIDE SEQUENCE [LARGE SCALE GENOMIC DNA]</scope>
    <source>
        <strain evidence="2">FD-172 SS1</strain>
    </source>
</reference>
<organism evidence="1 2">
    <name type="scientific">Botryobasidium botryosum (strain FD-172 SS1)</name>
    <dbReference type="NCBI Taxonomy" id="930990"/>
    <lineage>
        <taxon>Eukaryota</taxon>
        <taxon>Fungi</taxon>
        <taxon>Dikarya</taxon>
        <taxon>Basidiomycota</taxon>
        <taxon>Agaricomycotina</taxon>
        <taxon>Agaricomycetes</taxon>
        <taxon>Cantharellales</taxon>
        <taxon>Botryobasidiaceae</taxon>
        <taxon>Botryobasidium</taxon>
    </lineage>
</organism>
<dbReference type="OrthoDB" id="5362978at2759"/>
<dbReference type="Proteomes" id="UP000027195">
    <property type="component" value="Unassembled WGS sequence"/>
</dbReference>
<dbReference type="InParanoid" id="A0A067LY64"/>
<evidence type="ECO:0000313" key="1">
    <source>
        <dbReference type="EMBL" id="KDQ07295.1"/>
    </source>
</evidence>
<dbReference type="STRING" id="930990.A0A067LY64"/>